<reference evidence="1 2" key="1">
    <citation type="submission" date="2020-12" db="EMBL/GenBank/DDBJ databases">
        <title>Geomonas sp. Red421, isolated from paddy soil.</title>
        <authorList>
            <person name="Xu Z."/>
            <person name="Zhang Z."/>
            <person name="Masuda Y."/>
            <person name="Itoh H."/>
            <person name="Senoo K."/>
        </authorList>
    </citation>
    <scope>NUCLEOTIDE SEQUENCE [LARGE SCALE GENOMIC DNA]</scope>
    <source>
        <strain evidence="1 2">Red421</strain>
    </source>
</reference>
<dbReference type="Proteomes" id="UP000614714">
    <property type="component" value="Unassembled WGS sequence"/>
</dbReference>
<evidence type="ECO:0000313" key="1">
    <source>
        <dbReference type="EMBL" id="MBJ6750250.1"/>
    </source>
</evidence>
<dbReference type="RefSeq" id="WP_199388766.1">
    <property type="nucleotide sequence ID" value="NZ_JAEMHL010000003.1"/>
</dbReference>
<sequence length="84" mass="9479">MGKNHLNPPLLVAEVKFVNQVFTDDEGFECEGPVEGNRLYLVDQELLDLLRKRLPIAQSFDESFLPDVIDQGDIALDSQIGVRH</sequence>
<evidence type="ECO:0000313" key="2">
    <source>
        <dbReference type="Proteomes" id="UP000614714"/>
    </source>
</evidence>
<comment type="caution">
    <text evidence="1">The sequence shown here is derived from an EMBL/GenBank/DDBJ whole genome shotgun (WGS) entry which is preliminary data.</text>
</comment>
<organism evidence="1 2">
    <name type="scientific">Geomonas anaerohicana</name>
    <dbReference type="NCBI Taxonomy" id="2798583"/>
    <lineage>
        <taxon>Bacteria</taxon>
        <taxon>Pseudomonadati</taxon>
        <taxon>Thermodesulfobacteriota</taxon>
        <taxon>Desulfuromonadia</taxon>
        <taxon>Geobacterales</taxon>
        <taxon>Geobacteraceae</taxon>
        <taxon>Geomonas</taxon>
    </lineage>
</organism>
<dbReference type="EMBL" id="JAEMHL010000003">
    <property type="protein sequence ID" value="MBJ6750250.1"/>
    <property type="molecule type" value="Genomic_DNA"/>
</dbReference>
<gene>
    <name evidence="1" type="ORF">JFN91_08500</name>
</gene>
<proteinExistence type="predicted"/>
<name>A0ABS0YD84_9BACT</name>
<accession>A0ABS0YD84</accession>
<protein>
    <submittedName>
        <fullName evidence="1">Uncharacterized protein</fullName>
    </submittedName>
</protein>
<keyword evidence="2" id="KW-1185">Reference proteome</keyword>